<dbReference type="InterPro" id="IPR027417">
    <property type="entry name" value="P-loop_NTPase"/>
</dbReference>
<evidence type="ECO:0000256" key="8">
    <source>
        <dbReference type="SAM" id="MobiDB-lite"/>
    </source>
</evidence>
<feature type="compositionally biased region" description="Basic and acidic residues" evidence="8">
    <location>
        <begin position="656"/>
        <end position="668"/>
    </location>
</feature>
<dbReference type="InterPro" id="IPR005129">
    <property type="entry name" value="GTPase_ArgK"/>
</dbReference>
<dbReference type="NCBIfam" id="TIGR00750">
    <property type="entry name" value="lao"/>
    <property type="match status" value="1"/>
</dbReference>
<keyword evidence="10" id="KW-1185">Reference proteome</keyword>
<dbReference type="CDD" id="cd03114">
    <property type="entry name" value="MMAA-like"/>
    <property type="match status" value="1"/>
</dbReference>
<comment type="catalytic activity">
    <reaction evidence="5">
        <text>GTP + H2O = GDP + phosphate + H(+)</text>
        <dbReference type="Rhea" id="RHEA:19669"/>
        <dbReference type="ChEBI" id="CHEBI:15377"/>
        <dbReference type="ChEBI" id="CHEBI:15378"/>
        <dbReference type="ChEBI" id="CHEBI:37565"/>
        <dbReference type="ChEBI" id="CHEBI:43474"/>
        <dbReference type="ChEBI" id="CHEBI:58189"/>
    </reaction>
</comment>
<dbReference type="GO" id="GO:0005525">
    <property type="term" value="F:GTP binding"/>
    <property type="evidence" value="ECO:0007669"/>
    <property type="project" value="UniProtKB-KW"/>
</dbReference>
<evidence type="ECO:0000256" key="1">
    <source>
        <dbReference type="ARBA" id="ARBA00009625"/>
    </source>
</evidence>
<keyword evidence="3" id="KW-0378">Hydrolase</keyword>
<keyword evidence="2" id="KW-0547">Nucleotide-binding</keyword>
<keyword evidence="4" id="KW-0342">GTP-binding</keyword>
<dbReference type="AlphaFoldDB" id="A0A8J4UQG3"/>
<organism evidence="9 10">
    <name type="scientific">Clarias magur</name>
    <name type="common">Asian catfish</name>
    <name type="synonym">Macropteronotus magur</name>
    <dbReference type="NCBI Taxonomy" id="1594786"/>
    <lineage>
        <taxon>Eukaryota</taxon>
        <taxon>Metazoa</taxon>
        <taxon>Chordata</taxon>
        <taxon>Craniata</taxon>
        <taxon>Vertebrata</taxon>
        <taxon>Euteleostomi</taxon>
        <taxon>Actinopterygii</taxon>
        <taxon>Neopterygii</taxon>
        <taxon>Teleostei</taxon>
        <taxon>Ostariophysi</taxon>
        <taxon>Siluriformes</taxon>
        <taxon>Clariidae</taxon>
        <taxon>Clarias</taxon>
    </lineage>
</organism>
<dbReference type="GO" id="GO:0005737">
    <property type="term" value="C:cytoplasm"/>
    <property type="evidence" value="ECO:0007669"/>
    <property type="project" value="TreeGrafter"/>
</dbReference>
<dbReference type="FunFam" id="3.40.50.300:FF:000647">
    <property type="entry name" value="Methylmalonic aciduria type A homolog, mitochondrial"/>
    <property type="match status" value="1"/>
</dbReference>
<evidence type="ECO:0000256" key="6">
    <source>
        <dbReference type="ARBA" id="ARBA00056794"/>
    </source>
</evidence>
<proteinExistence type="inferred from homology"/>
<sequence length="1114" mass="121646">MAPAALFPCLLRIRSLSSATLSKHSSKILQRTGAGGRACVVSRRRNVSTEEALSHSVSDLTLREGTALERLYDGLVRGQRSSLAECITLVETQHPRKKELAQVLLQRVLAYRQERERVAGGKPVAFRVGLSGPPGAGKSSFIEVLGKMLTGKGHKVSVLAVDPSSCTTGGSLMGDKTRMTELSRDMNAFIRPSPASGTLGGVTRTTNEAIVLCEGAGYDIVLVETVGVGQSEFAVADMVDLFVLLIPPAGGDELQGIKRGIIEKADLVVVTKSDGDLVVPARRIQAEYTSALKLLRKKSKTWIPKVVRVSSQTGQGVPELWDVMLQYRDVMLSSGELQTRRREQQKVWLWSLIQENALRHFQEHPGTDCPFLSCAGCERPHCPYRHIKEERSTGARAGSARAAAETGHGNHNAARALHNQEQSHACLSELERINKQIEAVRNEVEKEQKRLSRYQSDQAESAGASSEEYLVTRKTPSKDQNGNQLKRKKVTIAACKYVVDRTKPKTDLEYDPCSNFSAALRSGSSTDKAKSVSKADVECDQLEKGKGKSLSPDQVPVGSCDFEDSDEEGELVIDIPPFEYDGNERSRIQSAPACENANFIKLNNDSSEVAQLDTDMLLLEKKVETIRPAKKGMTSISEQLEAPRSLSKEADLVKRKHPMVERETRPSERVLPVGSRPTEGEQKPSVCPTNPQFKIANEESELSNKMETGASPAKNNQVLHKCLKQNLAASTNDKCKEEILNCATEKPSELHENARSSSMPGSSKVCHLGKSTNSAKAGSYEEKTHNIENVLDDISVCLDHLRHESESMAWLQDVDTLLDTIHSAPSCLKMPGDDPLSPGTEKQTEPEIQPNNWLTGHGKKMDTLPIGHSKIPQNSTVFQDYLPTTSSFSAVTKDPGSCQNTQTFVGTTWPFAHKVPDVQYVPLYVSGTNTTTVPSSRTDLKPAAPTTDLTGAQFLQTPPALQCETGNITVDSSSSEDLNYSDIDLSESDPMEECYRIFMEANKDEGATFQGDKPGEVSKISEAETVTPVLLQKKRVAHVAKFETSHQVNKNKAQIIVPLRDSGSQLPVPSRSQQCQKTAMSLTAAVKGCQSFIAANAPKRVITPTVLHPTAVPN</sequence>
<feature type="region of interest" description="Disordered" evidence="8">
    <location>
        <begin position="751"/>
        <end position="770"/>
    </location>
</feature>
<evidence type="ECO:0000313" key="10">
    <source>
        <dbReference type="Proteomes" id="UP000727407"/>
    </source>
</evidence>
<feature type="region of interest" description="Disordered" evidence="8">
    <location>
        <begin position="449"/>
        <end position="485"/>
    </location>
</feature>
<feature type="region of interest" description="Disordered" evidence="8">
    <location>
        <begin position="834"/>
        <end position="856"/>
    </location>
</feature>
<gene>
    <name evidence="9" type="primary">mmaa</name>
    <name evidence="9" type="ORF">DAT39_008151</name>
</gene>
<dbReference type="Gene3D" id="1.10.287.130">
    <property type="match status" value="1"/>
</dbReference>
<accession>A0A8J4UQG3</accession>
<reference evidence="9" key="1">
    <citation type="submission" date="2020-07" db="EMBL/GenBank/DDBJ databases">
        <title>Clarias magur genome sequencing, assembly and annotation.</title>
        <authorList>
            <person name="Kushwaha B."/>
            <person name="Kumar R."/>
            <person name="Das P."/>
            <person name="Joshi C.G."/>
            <person name="Kumar D."/>
            <person name="Nagpure N.S."/>
            <person name="Pandey M."/>
            <person name="Agarwal S."/>
            <person name="Srivastava S."/>
            <person name="Singh M."/>
            <person name="Sahoo L."/>
            <person name="Jayasankar P."/>
            <person name="Meher P.K."/>
            <person name="Koringa P.G."/>
            <person name="Iquebal M.A."/>
            <person name="Das S.P."/>
            <person name="Bit A."/>
            <person name="Patnaik S."/>
            <person name="Patel N."/>
            <person name="Shah T.M."/>
            <person name="Hinsu A."/>
            <person name="Jena J.K."/>
        </authorList>
    </citation>
    <scope>NUCLEOTIDE SEQUENCE</scope>
    <source>
        <strain evidence="9">CIFAMagur01</strain>
        <tissue evidence="9">Testis</tissue>
    </source>
</reference>
<feature type="region of interest" description="Disordered" evidence="8">
    <location>
        <begin position="656"/>
        <end position="691"/>
    </location>
</feature>
<comment type="caution">
    <text evidence="9">The sequence shown here is derived from an EMBL/GenBank/DDBJ whole genome shotgun (WGS) entry which is preliminary data.</text>
</comment>
<dbReference type="PANTHER" id="PTHR23408:SF3">
    <property type="entry name" value="METHYLMALONIC ACIDURIA TYPE A PROTEIN, MITOCHONDRIAL"/>
    <property type="match status" value="1"/>
</dbReference>
<comment type="similarity">
    <text evidence="1">Belongs to the SIMIBI class G3E GTPase family. ArgK/MeaB subfamily.</text>
</comment>
<dbReference type="OrthoDB" id="1476984at2759"/>
<protein>
    <submittedName>
        <fullName evidence="9">Methylmalonic aciduria type A protein, mitochondrial</fullName>
    </submittedName>
</protein>
<dbReference type="NCBIfam" id="NF006958">
    <property type="entry name" value="PRK09435.1"/>
    <property type="match status" value="1"/>
</dbReference>
<evidence type="ECO:0000256" key="3">
    <source>
        <dbReference type="ARBA" id="ARBA00022801"/>
    </source>
</evidence>
<dbReference type="Pfam" id="PF03308">
    <property type="entry name" value="MeaB"/>
    <property type="match status" value="1"/>
</dbReference>
<dbReference type="GO" id="GO:0003924">
    <property type="term" value="F:GTPase activity"/>
    <property type="evidence" value="ECO:0007669"/>
    <property type="project" value="InterPro"/>
</dbReference>
<comment type="function">
    <text evidence="6">GTPase, binds and hydrolyzes GTP. Involved in intracellular vitamin B12 metabolism, mediates the transport of cobalamin (Cbl) into mitochondria for the final steps of adenosylcobalamin (AdoCbl) synthesis. Functions as a G-protein chaperone that assists AdoCbl cofactor delivery from MMAB to the methylmalonyl-CoA mutase (MMUT). Plays a dual role as both a protectase and a reactivase for MMUT. Protects MMUT from progressive inactivation by oxidation by decreasing the rate of the formation of the oxidized inactive cofactor hydroxocobalamin (OH2Cbl). Additionally acts a reactivase by promoting the replacement of OH2Cbl by the active cofactor AdoCbl, restoring the activity of MMUT in the presence and hydrolysis of GTP.</text>
</comment>
<comment type="subunit">
    <text evidence="7">Homodimer. Interacts with MMUT (the apoenzyme form); the interaction is GTP dependent.</text>
</comment>
<evidence type="ECO:0000256" key="4">
    <source>
        <dbReference type="ARBA" id="ARBA00023134"/>
    </source>
</evidence>
<dbReference type="Proteomes" id="UP000727407">
    <property type="component" value="Unassembled WGS sequence"/>
</dbReference>
<dbReference type="SUPFAM" id="SSF52540">
    <property type="entry name" value="P-loop containing nucleoside triphosphate hydrolases"/>
    <property type="match status" value="1"/>
</dbReference>
<name>A0A8J4UQG3_CLAMG</name>
<evidence type="ECO:0000256" key="2">
    <source>
        <dbReference type="ARBA" id="ARBA00022741"/>
    </source>
</evidence>
<dbReference type="EMBL" id="QNUK01000096">
    <property type="protein sequence ID" value="KAF5902137.1"/>
    <property type="molecule type" value="Genomic_DNA"/>
</dbReference>
<dbReference type="Gene3D" id="3.40.50.300">
    <property type="entry name" value="P-loop containing nucleotide triphosphate hydrolases"/>
    <property type="match status" value="1"/>
</dbReference>
<dbReference type="PANTHER" id="PTHR23408">
    <property type="entry name" value="METHYLMALONYL-COA MUTASE"/>
    <property type="match status" value="1"/>
</dbReference>
<dbReference type="Gene3D" id="1.20.5.170">
    <property type="match status" value="1"/>
</dbReference>
<feature type="non-terminal residue" evidence="9">
    <location>
        <position position="1114"/>
    </location>
</feature>
<evidence type="ECO:0000256" key="7">
    <source>
        <dbReference type="ARBA" id="ARBA00062796"/>
    </source>
</evidence>
<evidence type="ECO:0000256" key="5">
    <source>
        <dbReference type="ARBA" id="ARBA00048548"/>
    </source>
</evidence>
<evidence type="ECO:0000313" key="9">
    <source>
        <dbReference type="EMBL" id="KAF5902137.1"/>
    </source>
</evidence>